<evidence type="ECO:0000256" key="7">
    <source>
        <dbReference type="ARBA" id="ARBA00022840"/>
    </source>
</evidence>
<sequence length="512" mass="52931">MPYYYPAALVKQTDESLIEELAPGVPMRRAAYGLAQVVLGELRDHFGGVVGRKVWLVVGTGDNGGDALWAGAFLKRRGVDVQVLLLSPERAHAEGLAAFRRAGGKFVDDVPKAGLPWERDRERGIVVDGVVGLSGRGPLRDKAAEIFSRPVPVQHRIVAVDLPSGVDPDTGAVDGPAVTADVTVAMGVFKQVHALNPERCGRLELVDIGYGETDLGHLGVLYEPGGFEALSEEQIANFLPVPGPDDDKYTQGVVGVVAGSPTYPGAGALCAAGALAMTSGMVRVVGPAAKTLVAVHPELVVSEDFESTGRVNAWVIGPGADESVKELLLQVLATDLPVVADASALRLVPDAIKGRAAPTLITPHDREFEAFAGRPVGADRVAAALELAVECHVTVLLKGHVTIIAEPSRRVLVNIAQGSWAATAGSGDVLSGMIGALLATGAPGPCSVRSAGSGHVVIRAPATSDYAAPLAAAIHSRAADLAAGGERGAPITASRLAAHIPEAIRAVRSMSR</sequence>
<evidence type="ECO:0000256" key="11">
    <source>
        <dbReference type="ARBA" id="ARBA00023235"/>
    </source>
</evidence>
<dbReference type="RefSeq" id="WP_007469577.1">
    <property type="nucleotide sequence ID" value="NZ_KI391953.1"/>
</dbReference>
<comment type="cofactor">
    <cofactor evidence="18">
        <name>K(+)</name>
        <dbReference type="ChEBI" id="CHEBI:29103"/>
    </cofactor>
    <text evidence="18">Binds 1 potassium ion per subunit.</text>
</comment>
<dbReference type="Gene3D" id="3.40.50.10260">
    <property type="entry name" value="YjeF N-terminal domain"/>
    <property type="match status" value="1"/>
</dbReference>
<dbReference type="AlphaFoldDB" id="E5XQL9"/>
<evidence type="ECO:0000259" key="19">
    <source>
        <dbReference type="PROSITE" id="PS51383"/>
    </source>
</evidence>
<evidence type="ECO:0000256" key="12">
    <source>
        <dbReference type="ARBA" id="ARBA00023239"/>
    </source>
</evidence>
<keyword evidence="8 17" id="KW-0521">NADP</keyword>
<keyword evidence="7 17" id="KW-0067">ATP-binding</keyword>
<dbReference type="EMBL" id="ACZI02000002">
    <property type="protein sequence ID" value="EFV13332.1"/>
    <property type="molecule type" value="Genomic_DNA"/>
</dbReference>
<dbReference type="EC" id="4.2.1.136" evidence="17"/>
<dbReference type="GO" id="GO:0046872">
    <property type="term" value="F:metal ion binding"/>
    <property type="evidence" value="ECO:0007669"/>
    <property type="project" value="UniProtKB-UniRule"/>
</dbReference>
<evidence type="ECO:0000256" key="17">
    <source>
        <dbReference type="HAMAP-Rule" id="MF_01965"/>
    </source>
</evidence>
<dbReference type="PANTHER" id="PTHR12592:SF0">
    <property type="entry name" value="ATP-DEPENDENT (S)-NAD(P)H-HYDRATE DEHYDRATASE"/>
    <property type="match status" value="1"/>
</dbReference>
<comment type="catalytic activity">
    <reaction evidence="15 17 18">
        <text>(6S)-NADHX + ADP = AMP + phosphate + NADH + H(+)</text>
        <dbReference type="Rhea" id="RHEA:32223"/>
        <dbReference type="ChEBI" id="CHEBI:15378"/>
        <dbReference type="ChEBI" id="CHEBI:43474"/>
        <dbReference type="ChEBI" id="CHEBI:57945"/>
        <dbReference type="ChEBI" id="CHEBI:64074"/>
        <dbReference type="ChEBI" id="CHEBI:456215"/>
        <dbReference type="ChEBI" id="CHEBI:456216"/>
        <dbReference type="EC" id="4.2.1.136"/>
    </reaction>
</comment>
<dbReference type="InterPro" id="IPR029056">
    <property type="entry name" value="Ribokinase-like"/>
</dbReference>
<comment type="catalytic activity">
    <reaction evidence="1 18">
        <text>(6R)-NADHX = (6S)-NADHX</text>
        <dbReference type="Rhea" id="RHEA:32215"/>
        <dbReference type="ChEBI" id="CHEBI:64074"/>
        <dbReference type="ChEBI" id="CHEBI:64075"/>
        <dbReference type="EC" id="5.1.99.6"/>
    </reaction>
</comment>
<dbReference type="PROSITE" id="PS51383">
    <property type="entry name" value="YJEF_C_3"/>
    <property type="match status" value="1"/>
</dbReference>
<keyword evidence="6 17" id="KW-0547">Nucleotide-binding</keyword>
<evidence type="ECO:0000256" key="10">
    <source>
        <dbReference type="ARBA" id="ARBA00023027"/>
    </source>
</evidence>
<evidence type="ECO:0000259" key="20">
    <source>
        <dbReference type="PROSITE" id="PS51385"/>
    </source>
</evidence>
<evidence type="ECO:0000313" key="22">
    <source>
        <dbReference type="Proteomes" id="UP000004816"/>
    </source>
</evidence>
<organism evidence="21 22">
    <name type="scientific">Segniliparus rugosus (strain ATCC BAA-974 / DSM 45345 / CCUG 50838 / CIP 108380 / JCM 13579 / CDC 945)</name>
    <dbReference type="NCBI Taxonomy" id="679197"/>
    <lineage>
        <taxon>Bacteria</taxon>
        <taxon>Bacillati</taxon>
        <taxon>Actinomycetota</taxon>
        <taxon>Actinomycetes</taxon>
        <taxon>Mycobacteriales</taxon>
        <taxon>Segniliparaceae</taxon>
        <taxon>Segniliparus</taxon>
    </lineage>
</organism>
<dbReference type="PANTHER" id="PTHR12592">
    <property type="entry name" value="ATP-DEPENDENT (S)-NAD(P)H-HYDRATE DEHYDRATASE FAMILY MEMBER"/>
    <property type="match status" value="1"/>
</dbReference>
<feature type="binding site" evidence="17">
    <location>
        <position position="428"/>
    </location>
    <ligand>
        <name>(6S)-NADPHX</name>
        <dbReference type="ChEBI" id="CHEBI:64076"/>
    </ligand>
</feature>
<feature type="binding site" evidence="17">
    <location>
        <position position="319"/>
    </location>
    <ligand>
        <name>(6S)-NADPHX</name>
        <dbReference type="ChEBI" id="CHEBI:64076"/>
    </ligand>
</feature>
<dbReference type="InterPro" id="IPR004443">
    <property type="entry name" value="YjeF_N_dom"/>
</dbReference>
<feature type="binding site" evidence="17">
    <location>
        <begin position="398"/>
        <end position="402"/>
    </location>
    <ligand>
        <name>AMP</name>
        <dbReference type="ChEBI" id="CHEBI:456215"/>
    </ligand>
</feature>
<keyword evidence="9 18" id="KW-0630">Potassium</keyword>
<dbReference type="GO" id="GO:0052856">
    <property type="term" value="F:NAD(P)HX epimerase activity"/>
    <property type="evidence" value="ECO:0007669"/>
    <property type="project" value="UniProtKB-EC"/>
</dbReference>
<dbReference type="PROSITE" id="PS51385">
    <property type="entry name" value="YJEF_N"/>
    <property type="match status" value="1"/>
</dbReference>
<dbReference type="GO" id="GO:0046496">
    <property type="term" value="P:nicotinamide nucleotide metabolic process"/>
    <property type="evidence" value="ECO:0007669"/>
    <property type="project" value="UniProtKB-UniRule"/>
</dbReference>
<evidence type="ECO:0000256" key="18">
    <source>
        <dbReference type="PIRNR" id="PIRNR017184"/>
    </source>
</evidence>
<gene>
    <name evidence="17" type="primary">nnrD</name>
    <name evidence="21" type="ORF">HMPREF9336_01791</name>
</gene>
<evidence type="ECO:0000256" key="14">
    <source>
        <dbReference type="ARBA" id="ARBA00025153"/>
    </source>
</evidence>
<feature type="binding site" evidence="17">
    <location>
        <position position="427"/>
    </location>
    <ligand>
        <name>AMP</name>
        <dbReference type="ChEBI" id="CHEBI:456215"/>
    </ligand>
</feature>
<keyword evidence="22" id="KW-1185">Reference proteome</keyword>
<comment type="similarity">
    <text evidence="4 18">In the C-terminal section; belongs to the NnrD/CARKD family.</text>
</comment>
<dbReference type="GO" id="GO:0110051">
    <property type="term" value="P:metabolite repair"/>
    <property type="evidence" value="ECO:0007669"/>
    <property type="project" value="TreeGrafter"/>
</dbReference>
<dbReference type="STRING" id="679197.HMPREF9336_01791"/>
<dbReference type="HAMAP" id="MF_01965">
    <property type="entry name" value="NADHX_dehydratase"/>
    <property type="match status" value="1"/>
</dbReference>
<dbReference type="eggNOG" id="COG0063">
    <property type="taxonomic scope" value="Bacteria"/>
</dbReference>
<evidence type="ECO:0000256" key="9">
    <source>
        <dbReference type="ARBA" id="ARBA00022958"/>
    </source>
</evidence>
<dbReference type="eggNOG" id="COG0062">
    <property type="taxonomic scope" value="Bacteria"/>
</dbReference>
<reference evidence="21 22" key="1">
    <citation type="journal article" date="2011" name="Stand. Genomic Sci.">
        <title>High quality draft genome sequence of Segniliparus rugosus CDC 945(T)= (ATCC BAA-974(T)).</title>
        <authorList>
            <person name="Earl A.M."/>
            <person name="Desjardins C.A."/>
            <person name="Fitzgerald M.G."/>
            <person name="Arachchi H.M."/>
            <person name="Zeng Q."/>
            <person name="Mehta T."/>
            <person name="Griggs A."/>
            <person name="Birren B.W."/>
            <person name="Toney N.C."/>
            <person name="Carr J."/>
            <person name="Posey J."/>
            <person name="Butler W.R."/>
        </authorList>
    </citation>
    <scope>NUCLEOTIDE SEQUENCE [LARGE SCALE GENOMIC DNA]</scope>
    <source>
        <strain evidence="22">ATCC BAA-974 / DSM 45345 / CCUG 50838 / CIP 108380 / JCM 13579 / CDC 945</strain>
    </source>
</reference>
<dbReference type="GO" id="GO:0052855">
    <property type="term" value="F:ADP-dependent NAD(P)H-hydrate dehydratase activity"/>
    <property type="evidence" value="ECO:0007669"/>
    <property type="project" value="UniProtKB-UniRule"/>
</dbReference>
<keyword evidence="5 18" id="KW-0479">Metal-binding</keyword>
<comment type="function">
    <text evidence="17">Catalyzes the dehydration of the S-form of NAD(P)HX at the expense of ADP, which is converted to AMP. Together with NAD(P)HX epimerase, which catalyzes the epimerization of the S- and R-forms, the enzyme allows the repair of both epimers of NAD(P)HX, a damaged form of NAD(P)H that is a result of enzymatic or heat-dependent hydration.</text>
</comment>
<dbReference type="InterPro" id="IPR036652">
    <property type="entry name" value="YjeF_N_dom_sf"/>
</dbReference>
<dbReference type="InterPro" id="IPR017953">
    <property type="entry name" value="Carbohydrate_kinase_pred_CS"/>
</dbReference>
<keyword evidence="12 17" id="KW-0456">Lyase</keyword>
<feature type="domain" description="YjeF C-terminal" evidence="19">
    <location>
        <begin position="231"/>
        <end position="507"/>
    </location>
</feature>
<comment type="function">
    <text evidence="14 18">Bifunctional enzyme that catalyzes the epimerization of the S- and R-forms of NAD(P)HX and the dehydration of the S-form of NAD(P)HX at the expense of ADP, which is converted to AMP. This allows the repair of both epimers of NAD(P)HX, a damaged form of NAD(P)H that is a result of enzymatic or heat-dependent hydration.</text>
</comment>
<evidence type="ECO:0000256" key="4">
    <source>
        <dbReference type="ARBA" id="ARBA00009524"/>
    </source>
</evidence>
<dbReference type="NCBIfam" id="TIGR00197">
    <property type="entry name" value="yjeF_nterm"/>
    <property type="match status" value="1"/>
</dbReference>
<accession>E5XQL9</accession>
<evidence type="ECO:0000256" key="15">
    <source>
        <dbReference type="ARBA" id="ARBA00048238"/>
    </source>
</evidence>
<comment type="cofactor">
    <cofactor evidence="17">
        <name>Mg(2+)</name>
        <dbReference type="ChEBI" id="CHEBI:18420"/>
    </cofactor>
</comment>
<dbReference type="GO" id="GO:0005524">
    <property type="term" value="F:ATP binding"/>
    <property type="evidence" value="ECO:0007669"/>
    <property type="project" value="UniProtKB-UniRule"/>
</dbReference>
<dbReference type="InterPro" id="IPR000631">
    <property type="entry name" value="CARKD"/>
</dbReference>
<feature type="domain" description="YjeF N-terminal" evidence="20">
    <location>
        <begin position="10"/>
        <end position="216"/>
    </location>
</feature>
<dbReference type="CDD" id="cd01171">
    <property type="entry name" value="YXKO-related"/>
    <property type="match status" value="1"/>
</dbReference>
<evidence type="ECO:0000256" key="5">
    <source>
        <dbReference type="ARBA" id="ARBA00022723"/>
    </source>
</evidence>
<dbReference type="OrthoDB" id="9806925at2"/>
<comment type="similarity">
    <text evidence="17">Belongs to the NnrD/CARKD family.</text>
</comment>
<comment type="subunit">
    <text evidence="17">Homotetramer.</text>
</comment>
<evidence type="ECO:0000256" key="3">
    <source>
        <dbReference type="ARBA" id="ARBA00006001"/>
    </source>
</evidence>
<comment type="caution">
    <text evidence="21">The sequence shown here is derived from an EMBL/GenBank/DDBJ whole genome shotgun (WGS) entry which is preliminary data.</text>
</comment>
<evidence type="ECO:0000256" key="6">
    <source>
        <dbReference type="ARBA" id="ARBA00022741"/>
    </source>
</evidence>
<evidence type="ECO:0000256" key="8">
    <source>
        <dbReference type="ARBA" id="ARBA00022857"/>
    </source>
</evidence>
<dbReference type="Pfam" id="PF03853">
    <property type="entry name" value="YjeF_N"/>
    <property type="match status" value="1"/>
</dbReference>
<comment type="similarity">
    <text evidence="3 18">In the N-terminal section; belongs to the NnrE/AIBP family.</text>
</comment>
<keyword evidence="10 17" id="KW-0520">NAD</keyword>
<comment type="catalytic activity">
    <reaction evidence="16 17 18">
        <text>(6S)-NADPHX + ADP = AMP + phosphate + NADPH + H(+)</text>
        <dbReference type="Rhea" id="RHEA:32235"/>
        <dbReference type="ChEBI" id="CHEBI:15378"/>
        <dbReference type="ChEBI" id="CHEBI:43474"/>
        <dbReference type="ChEBI" id="CHEBI:57783"/>
        <dbReference type="ChEBI" id="CHEBI:64076"/>
        <dbReference type="ChEBI" id="CHEBI:456215"/>
        <dbReference type="ChEBI" id="CHEBI:456216"/>
        <dbReference type="EC" id="4.2.1.136"/>
    </reaction>
</comment>
<proteinExistence type="inferred from homology"/>
<dbReference type="Proteomes" id="UP000004816">
    <property type="component" value="Unassembled WGS sequence"/>
</dbReference>
<dbReference type="Gene3D" id="3.40.1190.20">
    <property type="match status" value="1"/>
</dbReference>
<evidence type="ECO:0000256" key="2">
    <source>
        <dbReference type="ARBA" id="ARBA00000909"/>
    </source>
</evidence>
<evidence type="ECO:0000256" key="16">
    <source>
        <dbReference type="ARBA" id="ARBA00049209"/>
    </source>
</evidence>
<feature type="binding site" evidence="17">
    <location>
        <position position="266"/>
    </location>
    <ligand>
        <name>(6S)-NADPHX</name>
        <dbReference type="ChEBI" id="CHEBI:64076"/>
    </ligand>
</feature>
<dbReference type="HOGENOM" id="CLU_024853_4_0_11"/>
<keyword evidence="11 18" id="KW-0413">Isomerase</keyword>
<dbReference type="SUPFAM" id="SSF53613">
    <property type="entry name" value="Ribokinase-like"/>
    <property type="match status" value="1"/>
</dbReference>
<dbReference type="Pfam" id="PF01256">
    <property type="entry name" value="Carb_kinase"/>
    <property type="match status" value="1"/>
</dbReference>
<evidence type="ECO:0000256" key="1">
    <source>
        <dbReference type="ARBA" id="ARBA00000013"/>
    </source>
</evidence>
<dbReference type="SUPFAM" id="SSF64153">
    <property type="entry name" value="YjeF N-terminal domain-like"/>
    <property type="match status" value="1"/>
</dbReference>
<evidence type="ECO:0000256" key="13">
    <source>
        <dbReference type="ARBA" id="ARBA00023268"/>
    </source>
</evidence>
<keyword evidence="13" id="KW-0511">Multifunctional enzyme</keyword>
<dbReference type="PIRSF" id="PIRSF017184">
    <property type="entry name" value="Nnr"/>
    <property type="match status" value="1"/>
</dbReference>
<comment type="catalytic activity">
    <reaction evidence="2 18">
        <text>(6R)-NADPHX = (6S)-NADPHX</text>
        <dbReference type="Rhea" id="RHEA:32227"/>
        <dbReference type="ChEBI" id="CHEBI:64076"/>
        <dbReference type="ChEBI" id="CHEBI:64077"/>
        <dbReference type="EC" id="5.1.99.6"/>
    </reaction>
</comment>
<dbReference type="InterPro" id="IPR030677">
    <property type="entry name" value="Nnr"/>
</dbReference>
<dbReference type="NCBIfam" id="TIGR00196">
    <property type="entry name" value="yjeF_cterm"/>
    <property type="match status" value="1"/>
</dbReference>
<dbReference type="PROSITE" id="PS01050">
    <property type="entry name" value="YJEF_C_2"/>
    <property type="match status" value="1"/>
</dbReference>
<feature type="binding site" evidence="17">
    <location>
        <position position="364"/>
    </location>
    <ligand>
        <name>(6S)-NADPHX</name>
        <dbReference type="ChEBI" id="CHEBI:64076"/>
    </ligand>
</feature>
<protein>
    <recommendedName>
        <fullName evidence="17">ADP-dependent (S)-NAD(P)H-hydrate dehydratase</fullName>
        <ecNumber evidence="17">4.2.1.136</ecNumber>
    </recommendedName>
    <alternativeName>
        <fullName evidence="17">ADP-dependent NAD(P)HX dehydratase</fullName>
    </alternativeName>
</protein>
<evidence type="ECO:0000313" key="21">
    <source>
        <dbReference type="EMBL" id="EFV13332.1"/>
    </source>
</evidence>
<name>E5XQL9_SEGRC</name>